<gene>
    <name evidence="1" type="ORF">CYMTET_10364</name>
</gene>
<protein>
    <submittedName>
        <fullName evidence="1">Uncharacterized protein</fullName>
    </submittedName>
</protein>
<evidence type="ECO:0000313" key="1">
    <source>
        <dbReference type="EMBL" id="KAK3281879.1"/>
    </source>
</evidence>
<comment type="caution">
    <text evidence="1">The sequence shown here is derived from an EMBL/GenBank/DDBJ whole genome shotgun (WGS) entry which is preliminary data.</text>
</comment>
<dbReference type="AlphaFoldDB" id="A0AAE0GPC5"/>
<organism evidence="1 2">
    <name type="scientific">Cymbomonas tetramitiformis</name>
    <dbReference type="NCBI Taxonomy" id="36881"/>
    <lineage>
        <taxon>Eukaryota</taxon>
        <taxon>Viridiplantae</taxon>
        <taxon>Chlorophyta</taxon>
        <taxon>Pyramimonadophyceae</taxon>
        <taxon>Pyramimonadales</taxon>
        <taxon>Pyramimonadaceae</taxon>
        <taxon>Cymbomonas</taxon>
    </lineage>
</organism>
<reference evidence="1 2" key="1">
    <citation type="journal article" date="2015" name="Genome Biol. Evol.">
        <title>Comparative Genomics of a Bacterivorous Green Alga Reveals Evolutionary Causalities and Consequences of Phago-Mixotrophic Mode of Nutrition.</title>
        <authorList>
            <person name="Burns J.A."/>
            <person name="Paasch A."/>
            <person name="Narechania A."/>
            <person name="Kim E."/>
        </authorList>
    </citation>
    <scope>NUCLEOTIDE SEQUENCE [LARGE SCALE GENOMIC DNA]</scope>
    <source>
        <strain evidence="1 2">PLY_AMNH</strain>
    </source>
</reference>
<name>A0AAE0GPC5_9CHLO</name>
<dbReference type="EMBL" id="LGRX02003669">
    <property type="protein sequence ID" value="KAK3281879.1"/>
    <property type="molecule type" value="Genomic_DNA"/>
</dbReference>
<keyword evidence="2" id="KW-1185">Reference proteome</keyword>
<evidence type="ECO:0000313" key="2">
    <source>
        <dbReference type="Proteomes" id="UP001190700"/>
    </source>
</evidence>
<sequence length="146" mass="15859">MKQFTRKLEENPFPIRGKRLSRALQPVRSATGRMHEELEGGEEELIALCSHRDAGVVEYKEVAQLLVLGHESLAKSSYHAGKNDVHVLLVTMEALVLQTETLVGDKLGGLLVVPGADQSPDSRHERRRGSRCRSGTVAVGVPGVAA</sequence>
<dbReference type="Proteomes" id="UP001190700">
    <property type="component" value="Unassembled WGS sequence"/>
</dbReference>
<accession>A0AAE0GPC5</accession>
<proteinExistence type="predicted"/>